<dbReference type="Pfam" id="PF13339">
    <property type="entry name" value="AATF-Che1"/>
    <property type="match status" value="1"/>
</dbReference>
<feature type="domain" description="AATF leucine zipper-containing" evidence="4">
    <location>
        <begin position="113"/>
        <end position="248"/>
    </location>
</feature>
<organism evidence="5 6">
    <name type="scientific">Eucalyptus globulus</name>
    <name type="common">Tasmanian blue gum</name>
    <dbReference type="NCBI Taxonomy" id="34317"/>
    <lineage>
        <taxon>Eukaryota</taxon>
        <taxon>Viridiplantae</taxon>
        <taxon>Streptophyta</taxon>
        <taxon>Embryophyta</taxon>
        <taxon>Tracheophyta</taxon>
        <taxon>Spermatophyta</taxon>
        <taxon>Magnoliopsida</taxon>
        <taxon>eudicotyledons</taxon>
        <taxon>Gunneridae</taxon>
        <taxon>Pentapetalae</taxon>
        <taxon>rosids</taxon>
        <taxon>malvids</taxon>
        <taxon>Myrtales</taxon>
        <taxon>Myrtaceae</taxon>
        <taxon>Myrtoideae</taxon>
        <taxon>Eucalypteae</taxon>
        <taxon>Eucalyptus</taxon>
    </lineage>
</organism>
<feature type="region of interest" description="Disordered" evidence="2">
    <location>
        <begin position="194"/>
        <end position="222"/>
    </location>
</feature>
<dbReference type="EMBL" id="JBJKBG010000006">
    <property type="protein sequence ID" value="KAL3737453.1"/>
    <property type="molecule type" value="Genomic_DNA"/>
</dbReference>
<dbReference type="InterPro" id="IPR025160">
    <property type="entry name" value="AATF"/>
</dbReference>
<dbReference type="InterPro" id="IPR012617">
    <property type="entry name" value="AATF_C"/>
</dbReference>
<feature type="compositionally biased region" description="Basic residues" evidence="2">
    <location>
        <begin position="1"/>
        <end position="12"/>
    </location>
</feature>
<proteinExistence type="inferred from homology"/>
<name>A0ABD3KH09_EUCGL</name>
<dbReference type="Proteomes" id="UP001634007">
    <property type="component" value="Unassembled WGS sequence"/>
</dbReference>
<feature type="region of interest" description="Disordered" evidence="2">
    <location>
        <begin position="1"/>
        <end position="80"/>
    </location>
</feature>
<feature type="compositionally biased region" description="Basic and acidic residues" evidence="2">
    <location>
        <begin position="208"/>
        <end position="222"/>
    </location>
</feature>
<sequence>MGTSSKRARKVRSVSEDGSDLEDGKPLVEEMNSDLDVEEGDSGMDDGSNEEEEEEEDEEEVSDEDEDASSGDEEGQIHGRADDEMKELEREYMDLQNQEQDILKNLKRHKDEDLLKGEAVQNQKALWDKTLELRFLLQKAFSSSNRLPQESVRSTFCELDENVNKAYVDVIASTKETLGSILELQEALLDNNPAISHSAEGNSAQSKRQLEDHKSNNGHTDDEWLQISQMHRRMAHFRDKSVDKWHRKTQVTTGAAAMKNKLHAFNQNISEQVSTYMRDPSRMVKQMQQRRSTVGIFGSVPEHVDNTNKEEANAEGDTELLDDTEFYQQLLKEFFETVDPTSSEAAFYALRRLQTKKRKVVDRRASKSRKIRYHVHEKIVNFMAPQAMNMPPMAPKLFENLFGLKTQKPGSVA</sequence>
<evidence type="ECO:0000313" key="5">
    <source>
        <dbReference type="EMBL" id="KAL3737453.1"/>
    </source>
</evidence>
<protein>
    <submittedName>
        <fullName evidence="5">Uncharacterized protein</fullName>
    </submittedName>
</protein>
<feature type="compositionally biased region" description="Acidic residues" evidence="2">
    <location>
        <begin position="31"/>
        <end position="74"/>
    </location>
</feature>
<feature type="compositionally biased region" description="Polar residues" evidence="2">
    <location>
        <begin position="194"/>
        <end position="207"/>
    </location>
</feature>
<dbReference type="PANTHER" id="PTHR15565">
    <property type="entry name" value="AATF PROTEIN APOPTOSIS ANTAGONIZING TRANSCRIPTION FACTOR"/>
    <property type="match status" value="1"/>
</dbReference>
<feature type="domain" description="Apoptosis-antagonizing transcription factor C-terminal" evidence="3">
    <location>
        <begin position="327"/>
        <end position="402"/>
    </location>
</feature>
<evidence type="ECO:0000313" key="6">
    <source>
        <dbReference type="Proteomes" id="UP001634007"/>
    </source>
</evidence>
<evidence type="ECO:0000259" key="4">
    <source>
        <dbReference type="Pfam" id="PF13339"/>
    </source>
</evidence>
<evidence type="ECO:0000256" key="1">
    <source>
        <dbReference type="ARBA" id="ARBA00008966"/>
    </source>
</evidence>
<dbReference type="InterPro" id="IPR039223">
    <property type="entry name" value="AATF/Bfr2"/>
</dbReference>
<accession>A0ABD3KH09</accession>
<dbReference type="Pfam" id="PF08164">
    <property type="entry name" value="TRAUB"/>
    <property type="match status" value="1"/>
</dbReference>
<comment type="similarity">
    <text evidence="1">Belongs to the AATF family.</text>
</comment>
<gene>
    <name evidence="5" type="ORF">ACJRO7_026251</name>
</gene>
<evidence type="ECO:0000259" key="3">
    <source>
        <dbReference type="Pfam" id="PF08164"/>
    </source>
</evidence>
<dbReference type="AlphaFoldDB" id="A0ABD3KH09"/>
<dbReference type="PANTHER" id="PTHR15565:SF0">
    <property type="entry name" value="PROTEIN AATF"/>
    <property type="match status" value="1"/>
</dbReference>
<reference evidence="5 6" key="1">
    <citation type="submission" date="2024-11" db="EMBL/GenBank/DDBJ databases">
        <title>Chromosome-level genome assembly of Eucalyptus globulus Labill. provides insights into its genome evolution.</title>
        <authorList>
            <person name="Li X."/>
        </authorList>
    </citation>
    <scope>NUCLEOTIDE SEQUENCE [LARGE SCALE GENOMIC DNA]</scope>
    <source>
        <strain evidence="5">CL2024</strain>
        <tissue evidence="5">Fresh tender leaves</tissue>
    </source>
</reference>
<keyword evidence="6" id="KW-1185">Reference proteome</keyword>
<comment type="caution">
    <text evidence="5">The sequence shown here is derived from an EMBL/GenBank/DDBJ whole genome shotgun (WGS) entry which is preliminary data.</text>
</comment>
<evidence type="ECO:0000256" key="2">
    <source>
        <dbReference type="SAM" id="MobiDB-lite"/>
    </source>
</evidence>